<reference evidence="1 2" key="1">
    <citation type="submission" date="2023-10" db="EMBL/GenBank/DDBJ databases">
        <title>The genome sequence of Streptomyces sp. HUAS YS2.</title>
        <authorList>
            <person name="Mo P."/>
        </authorList>
    </citation>
    <scope>NUCLEOTIDE SEQUENCE [LARGE SCALE GENOMIC DNA]</scope>
    <source>
        <strain evidence="1 2">HUAS YS2</strain>
    </source>
</reference>
<dbReference type="InterPro" id="IPR037217">
    <property type="entry name" value="Trp/Indoleamine_2_3_dOase-like"/>
</dbReference>
<dbReference type="RefSeq" id="WP_318102607.1">
    <property type="nucleotide sequence ID" value="NZ_CP137573.1"/>
</dbReference>
<protein>
    <submittedName>
        <fullName evidence="1">DUF1864 family protein</fullName>
    </submittedName>
</protein>
<gene>
    <name evidence="1" type="ORF">R2D22_09325</name>
</gene>
<dbReference type="Gene3D" id="1.20.58.480">
    <property type="match status" value="1"/>
</dbReference>
<dbReference type="InterPro" id="IPR015029">
    <property type="entry name" value="PrnB"/>
</dbReference>
<dbReference type="Gene3D" id="1.20.58.1320">
    <property type="match status" value="1"/>
</dbReference>
<dbReference type="Pfam" id="PF08933">
    <property type="entry name" value="PrnB"/>
    <property type="match status" value="1"/>
</dbReference>
<dbReference type="EMBL" id="CP137573">
    <property type="protein sequence ID" value="WOX21585.1"/>
    <property type="molecule type" value="Genomic_DNA"/>
</dbReference>
<evidence type="ECO:0000313" key="2">
    <source>
        <dbReference type="Proteomes" id="UP001301731"/>
    </source>
</evidence>
<dbReference type="Proteomes" id="UP001301731">
    <property type="component" value="Chromosome"/>
</dbReference>
<name>A0ABZ0LQK6_9ACTN</name>
<accession>A0ABZ0LQK6</accession>
<dbReference type="SUPFAM" id="SSF140959">
    <property type="entry name" value="Indolic compounds 2,3-dioxygenase-like"/>
    <property type="match status" value="1"/>
</dbReference>
<organism evidence="1 2">
    <name type="scientific">Streptomyces solicathayae</name>
    <dbReference type="NCBI Taxonomy" id="3081768"/>
    <lineage>
        <taxon>Bacteria</taxon>
        <taxon>Bacillati</taxon>
        <taxon>Actinomycetota</taxon>
        <taxon>Actinomycetes</taxon>
        <taxon>Kitasatosporales</taxon>
        <taxon>Streptomycetaceae</taxon>
        <taxon>Streptomyces</taxon>
    </lineage>
</organism>
<evidence type="ECO:0000313" key="1">
    <source>
        <dbReference type="EMBL" id="WOX21585.1"/>
    </source>
</evidence>
<keyword evidence="2" id="KW-1185">Reference proteome</keyword>
<sequence>MTSTLGIDLGSSIRSAAIRELDPLAADKLCFDMRRQNEDADVPALVSALRSLVPTLDDVAGYSPEECVAAMRDLGMFLGSIKKHGPEPVPFVPEVTPVLLELGRRTDMVPRDTVHHYTTWNPTGGRQRMYCGDIQEAYLQESVRMVFPHLREGLELAGILSDMDVDDPKFGVLTDELTGHVETMVSSIDMVVANVSPVFFARGLRAYFEEITVDGRVLLGPAAAQVPLWLIDQAVWASDRSEPGYQEFLRDSVPYSLPRWRELYEHWTAVPSVVSRLVAAYGDDPEETERRVPALRASSEALARLLRVIVVFRGRHLGIARKAYDADLRLYPVGSGGASVDLLRRITDLTRATARLTGRRSAGAAAASTEDSGARASGCAHASAGASGCAHASAGAAADAAAGAERAERRSA</sequence>
<proteinExistence type="predicted"/>